<gene>
    <name evidence="1" type="ORF">MEDL_14488</name>
</gene>
<dbReference type="SUPFAM" id="SSF101898">
    <property type="entry name" value="NHL repeat"/>
    <property type="match status" value="1"/>
</dbReference>
<proteinExistence type="predicted"/>
<dbReference type="Gene3D" id="2.120.10.30">
    <property type="entry name" value="TolB, C-terminal domain"/>
    <property type="match status" value="1"/>
</dbReference>
<name>A0A8S3QSU5_MYTED</name>
<dbReference type="InterPro" id="IPR011042">
    <property type="entry name" value="6-blade_b-propeller_TolB-like"/>
</dbReference>
<dbReference type="Pfam" id="PF06739">
    <property type="entry name" value="SBBP"/>
    <property type="match status" value="1"/>
</dbReference>
<dbReference type="OrthoDB" id="6086606at2759"/>
<comment type="caution">
    <text evidence="1">The sequence shown here is derived from an EMBL/GenBank/DDBJ whole genome shotgun (WGS) entry which is preliminary data.</text>
</comment>
<accession>A0A8S3QSU5</accession>
<evidence type="ECO:0000313" key="2">
    <source>
        <dbReference type="Proteomes" id="UP000683360"/>
    </source>
</evidence>
<evidence type="ECO:0000313" key="1">
    <source>
        <dbReference type="EMBL" id="CAG2199810.1"/>
    </source>
</evidence>
<dbReference type="AlphaFoldDB" id="A0A8S3QSU5"/>
<sequence>MLHLSKKASSLQIFMGIRELKESASSEEKHIKSLHCSGSLNNITIECIFDDQLKTLIENTKNLGKVEVKNAESEISFSWVGDKAAQLYIPPLIAQPIAKPIKDIHSKLVHSFKTCTRITGCAMLPTGKILLSDYNYGILKYDKNGRFESRIAIKSCGAFSLAVVDAKTVILSGGGWGQNLYHLDINTETIVKKVDMNNWYCYGVSFQNGSYIVCTHNHGVKILSTSQGSVTNVISLSGVDGSNSYIASCQNCIVHSGFNSDAITCFNFKGELLWTYKASTLRKPCGITFDSDSNIYVAGSASNNIVLISSDGMNAKQLLDSSHGILDPRAIYFDKKDNVLIVANYQGSAFCIRCFLIIFNNLKIKQFQIHFL</sequence>
<dbReference type="InterPro" id="IPR010620">
    <property type="entry name" value="SBBP_repeat"/>
</dbReference>
<dbReference type="EMBL" id="CAJPWZ010000724">
    <property type="protein sequence ID" value="CAG2199810.1"/>
    <property type="molecule type" value="Genomic_DNA"/>
</dbReference>
<protein>
    <submittedName>
        <fullName evidence="1">Uncharacterized protein</fullName>
    </submittedName>
</protein>
<organism evidence="1 2">
    <name type="scientific">Mytilus edulis</name>
    <name type="common">Blue mussel</name>
    <dbReference type="NCBI Taxonomy" id="6550"/>
    <lineage>
        <taxon>Eukaryota</taxon>
        <taxon>Metazoa</taxon>
        <taxon>Spiralia</taxon>
        <taxon>Lophotrochozoa</taxon>
        <taxon>Mollusca</taxon>
        <taxon>Bivalvia</taxon>
        <taxon>Autobranchia</taxon>
        <taxon>Pteriomorphia</taxon>
        <taxon>Mytilida</taxon>
        <taxon>Mytiloidea</taxon>
        <taxon>Mytilidae</taxon>
        <taxon>Mytilinae</taxon>
        <taxon>Mytilus</taxon>
    </lineage>
</organism>
<dbReference type="Proteomes" id="UP000683360">
    <property type="component" value="Unassembled WGS sequence"/>
</dbReference>
<keyword evidence="2" id="KW-1185">Reference proteome</keyword>
<reference evidence="1" key="1">
    <citation type="submission" date="2021-03" db="EMBL/GenBank/DDBJ databases">
        <authorList>
            <person name="Bekaert M."/>
        </authorList>
    </citation>
    <scope>NUCLEOTIDE SEQUENCE</scope>
</reference>